<reference evidence="2 3" key="1">
    <citation type="submission" date="2019-08" db="EMBL/GenBank/DDBJ databases">
        <authorList>
            <person name="Peeters C."/>
        </authorList>
    </citation>
    <scope>NUCLEOTIDE SEQUENCE [LARGE SCALE GENOMIC DNA]</scope>
    <source>
        <strain evidence="2 3">LMG 31115</strain>
    </source>
</reference>
<keyword evidence="1" id="KW-0472">Membrane</keyword>
<name>A0A5E4X519_9BURK</name>
<dbReference type="EMBL" id="CABPSI010000004">
    <property type="protein sequence ID" value="VVE31376.1"/>
    <property type="molecule type" value="Genomic_DNA"/>
</dbReference>
<dbReference type="Proteomes" id="UP000333828">
    <property type="component" value="Unassembled WGS sequence"/>
</dbReference>
<accession>A0A5E4X519</accession>
<keyword evidence="1" id="KW-1133">Transmembrane helix</keyword>
<protein>
    <submittedName>
        <fullName evidence="2">Uncharacterized protein</fullName>
    </submittedName>
</protein>
<sequence>MEEAAPSRNRLTRIYTHKSSAVLISYLVMAGIFAYMSIRGIRSPFNVMWS</sequence>
<evidence type="ECO:0000313" key="3">
    <source>
        <dbReference type="Proteomes" id="UP000333828"/>
    </source>
</evidence>
<evidence type="ECO:0000256" key="1">
    <source>
        <dbReference type="SAM" id="Phobius"/>
    </source>
</evidence>
<gene>
    <name evidence="2" type="ORF">PIN31115_03648</name>
</gene>
<evidence type="ECO:0000313" key="2">
    <source>
        <dbReference type="EMBL" id="VVE31376.1"/>
    </source>
</evidence>
<feature type="transmembrane region" description="Helical" evidence="1">
    <location>
        <begin position="21"/>
        <end position="41"/>
    </location>
</feature>
<proteinExistence type="predicted"/>
<keyword evidence="1" id="KW-0812">Transmembrane</keyword>
<keyword evidence="3" id="KW-1185">Reference proteome</keyword>
<dbReference type="AlphaFoldDB" id="A0A5E4X519"/>
<organism evidence="2 3">
    <name type="scientific">Pandoraea iniqua</name>
    <dbReference type="NCBI Taxonomy" id="2508288"/>
    <lineage>
        <taxon>Bacteria</taxon>
        <taxon>Pseudomonadati</taxon>
        <taxon>Pseudomonadota</taxon>
        <taxon>Betaproteobacteria</taxon>
        <taxon>Burkholderiales</taxon>
        <taxon>Burkholderiaceae</taxon>
        <taxon>Pandoraea</taxon>
    </lineage>
</organism>